<evidence type="ECO:0000313" key="3">
    <source>
        <dbReference type="Proteomes" id="UP001430796"/>
    </source>
</evidence>
<gene>
    <name evidence="2" type="ORF">L3V18_01360</name>
</gene>
<dbReference type="RefSeq" id="WP_237052824.1">
    <property type="nucleotide sequence ID" value="NZ_JAKJPO010000001.1"/>
</dbReference>
<dbReference type="SMART" id="SM00829">
    <property type="entry name" value="PKS_ER"/>
    <property type="match status" value="1"/>
</dbReference>
<dbReference type="CDD" id="cd08267">
    <property type="entry name" value="MDR1"/>
    <property type="match status" value="1"/>
</dbReference>
<evidence type="ECO:0000259" key="1">
    <source>
        <dbReference type="SMART" id="SM00829"/>
    </source>
</evidence>
<name>A0ABS9HN65_9GAMM</name>
<protein>
    <submittedName>
        <fullName evidence="2">NAD(P)-dependent alcohol dehydrogenase</fullName>
    </submittedName>
</protein>
<dbReference type="PANTHER" id="PTHR44013">
    <property type="entry name" value="ZINC-TYPE ALCOHOL DEHYDROGENASE-LIKE PROTEIN C16A3.02C"/>
    <property type="match status" value="1"/>
</dbReference>
<evidence type="ECO:0000313" key="2">
    <source>
        <dbReference type="EMBL" id="MCF7220441.1"/>
    </source>
</evidence>
<dbReference type="InterPro" id="IPR020843">
    <property type="entry name" value="ER"/>
</dbReference>
<dbReference type="InterPro" id="IPR013154">
    <property type="entry name" value="ADH-like_N"/>
</dbReference>
<dbReference type="InterPro" id="IPR052733">
    <property type="entry name" value="Chloroplast_QOR"/>
</dbReference>
<organism evidence="2 3">
    <name type="scientific">Marilutibacter chinensis</name>
    <dbReference type="NCBI Taxonomy" id="2912247"/>
    <lineage>
        <taxon>Bacteria</taxon>
        <taxon>Pseudomonadati</taxon>
        <taxon>Pseudomonadota</taxon>
        <taxon>Gammaproteobacteria</taxon>
        <taxon>Lysobacterales</taxon>
        <taxon>Lysobacteraceae</taxon>
        <taxon>Marilutibacter</taxon>
    </lineage>
</organism>
<dbReference type="InterPro" id="IPR036291">
    <property type="entry name" value="NAD(P)-bd_dom_sf"/>
</dbReference>
<dbReference type="EMBL" id="JAKJPO010000001">
    <property type="protein sequence ID" value="MCF7220441.1"/>
    <property type="molecule type" value="Genomic_DNA"/>
</dbReference>
<dbReference type="Pfam" id="PF13602">
    <property type="entry name" value="ADH_zinc_N_2"/>
    <property type="match status" value="1"/>
</dbReference>
<reference evidence="2" key="2">
    <citation type="submission" date="2022-01" db="EMBL/GenBank/DDBJ databases">
        <authorList>
            <person name="Zhou L.Y."/>
        </authorList>
    </citation>
    <scope>NUCLEOTIDE SEQUENCE</scope>
    <source>
        <strain evidence="2">TLK-CK17</strain>
    </source>
</reference>
<dbReference type="SUPFAM" id="SSF50129">
    <property type="entry name" value="GroES-like"/>
    <property type="match status" value="1"/>
</dbReference>
<accession>A0ABS9HN65</accession>
<dbReference type="Pfam" id="PF08240">
    <property type="entry name" value="ADH_N"/>
    <property type="match status" value="1"/>
</dbReference>
<feature type="domain" description="Enoyl reductase (ER)" evidence="1">
    <location>
        <begin position="10"/>
        <end position="307"/>
    </location>
</feature>
<dbReference type="Gene3D" id="3.90.180.10">
    <property type="entry name" value="Medium-chain alcohol dehydrogenases, catalytic domain"/>
    <property type="match status" value="1"/>
</dbReference>
<dbReference type="Gene3D" id="3.40.50.720">
    <property type="entry name" value="NAD(P)-binding Rossmann-like Domain"/>
    <property type="match status" value="1"/>
</dbReference>
<comment type="caution">
    <text evidence="2">The sequence shown here is derived from an EMBL/GenBank/DDBJ whole genome shotgun (WGS) entry which is preliminary data.</text>
</comment>
<reference evidence="2" key="1">
    <citation type="submission" date="2022-01" db="EMBL/GenBank/DDBJ databases">
        <title>Lysobacter chinensis sp. nov., a bacterium isolated from cow dung compost.</title>
        <authorList>
            <person name="Liu Y."/>
        </authorList>
    </citation>
    <scope>NUCLEOTIDE SEQUENCE</scope>
    <source>
        <strain evidence="2">TLK-CK17</strain>
    </source>
</reference>
<dbReference type="SUPFAM" id="SSF51735">
    <property type="entry name" value="NAD(P)-binding Rossmann-fold domains"/>
    <property type="match status" value="1"/>
</dbReference>
<dbReference type="InterPro" id="IPR011032">
    <property type="entry name" value="GroES-like_sf"/>
</dbReference>
<dbReference type="Proteomes" id="UP001430796">
    <property type="component" value="Unassembled WGS sequence"/>
</dbReference>
<keyword evidence="3" id="KW-1185">Reference proteome</keyword>
<sequence length="312" mass="32529">MKRVQFGRYGGPETMSLGEHTLPELAPGRVRVRVRAAAINPLDWKIRQGVMKIVTGRKFPQGMGSDFAGVVEQVGTDVTDFRAGDEVFGTVEIKKQGAFAEVVDADARLVVRKPASLSFSEAACIPIPAATAWAAIVGAARAQPGSRIFINGCSGAVGSAAVQLALAHGAHVSGSCGPASVASVRSAGVDPVFTYADKASFASNGPYDAVFDTLGTLSVSDGLALLTPKGRFVDINPTPGRMLRGFVSGRYSMVFATAGFKNLQELAGLANEGKLRSSIGLEAPFTDALSIVKNAELGPRPPGRIVLLMRGN</sequence>
<dbReference type="PANTHER" id="PTHR44013:SF1">
    <property type="entry name" value="ZINC-TYPE ALCOHOL DEHYDROGENASE-LIKE PROTEIN C16A3.02C"/>
    <property type="match status" value="1"/>
</dbReference>
<proteinExistence type="predicted"/>